<protein>
    <submittedName>
        <fullName evidence="1">Uncharacterized protein</fullName>
    </submittedName>
</protein>
<dbReference type="Proteomes" id="UP000509421">
    <property type="component" value="Chromosome"/>
</dbReference>
<gene>
    <name evidence="1" type="ORF">HWQ14_22715</name>
</gene>
<accession>A0A7H8UL03</accession>
<dbReference type="AlphaFoldDB" id="A0A7H8UL03"/>
<name>A0A7H8UL03_ENTCL</name>
<evidence type="ECO:0000313" key="1">
    <source>
        <dbReference type="EMBL" id="QLA00300.1"/>
    </source>
</evidence>
<dbReference type="EMBL" id="CP056117">
    <property type="protein sequence ID" value="QLA00300.1"/>
    <property type="molecule type" value="Genomic_DNA"/>
</dbReference>
<proteinExistence type="predicted"/>
<reference evidence="1 2" key="1">
    <citation type="submission" date="2020-06" db="EMBL/GenBank/DDBJ databases">
        <title>Long-read sequencing of DSM26481-BlokeschLab.</title>
        <authorList>
            <person name="Blokesch M."/>
        </authorList>
    </citation>
    <scope>NUCLEOTIDE SEQUENCE [LARGE SCALE GENOMIC DNA]</scope>
    <source>
        <strain evidence="1 2">DSM 26481</strain>
    </source>
</reference>
<dbReference type="RefSeq" id="WP_176611096.1">
    <property type="nucleotide sequence ID" value="NZ_CP056117.1"/>
</dbReference>
<sequence length="171" mass="19686">MDWKDLAHTAIYTGAENSEGSIWNRVEGVDVEFIGGFLTAHLSVEKYISDYLSLKYPSLSWNEAKLTFSQKIALLQKEKADPPYNEIYTRLKDFNSIRNKLSHNLNYKLTEADKSKFIDFFKKVSKGHEYASSIDIDDPAYLISFFVKISEAYFASAIAFYHSKNQVLSKR</sequence>
<evidence type="ECO:0000313" key="2">
    <source>
        <dbReference type="Proteomes" id="UP000509421"/>
    </source>
</evidence>
<organism evidence="1 2">
    <name type="scientific">Enterobacter cloacae</name>
    <dbReference type="NCBI Taxonomy" id="550"/>
    <lineage>
        <taxon>Bacteria</taxon>
        <taxon>Pseudomonadati</taxon>
        <taxon>Pseudomonadota</taxon>
        <taxon>Gammaproteobacteria</taxon>
        <taxon>Enterobacterales</taxon>
        <taxon>Enterobacteriaceae</taxon>
        <taxon>Enterobacter</taxon>
        <taxon>Enterobacter cloacae complex</taxon>
    </lineage>
</organism>